<gene>
    <name evidence="2" type="ORF">SDC9_212204</name>
</gene>
<reference evidence="2" key="1">
    <citation type="submission" date="2019-08" db="EMBL/GenBank/DDBJ databases">
        <authorList>
            <person name="Kucharzyk K."/>
            <person name="Murdoch R.W."/>
            <person name="Higgins S."/>
            <person name="Loffler F."/>
        </authorList>
    </citation>
    <scope>NUCLEOTIDE SEQUENCE</scope>
</reference>
<organism evidence="2">
    <name type="scientific">bioreactor metagenome</name>
    <dbReference type="NCBI Taxonomy" id="1076179"/>
    <lineage>
        <taxon>unclassified sequences</taxon>
        <taxon>metagenomes</taxon>
        <taxon>ecological metagenomes</taxon>
    </lineage>
</organism>
<sequence length="115" mass="13009">MPYERVTFTSLILQLAGNEVPSEEIRRFTCCDEFPSFTLKTRASFPSLIMPELSMPGVTCVRFLRALGMNVFSTKSKFSVLYMVFCSVKFVDPGMIILSFLVIIPIWAIGKVLLK</sequence>
<keyword evidence="1" id="KW-0812">Transmembrane</keyword>
<proteinExistence type="predicted"/>
<feature type="transmembrane region" description="Helical" evidence="1">
    <location>
        <begin position="95"/>
        <end position="114"/>
    </location>
</feature>
<comment type="caution">
    <text evidence="2">The sequence shown here is derived from an EMBL/GenBank/DDBJ whole genome shotgun (WGS) entry which is preliminary data.</text>
</comment>
<evidence type="ECO:0000313" key="2">
    <source>
        <dbReference type="EMBL" id="MPN64432.1"/>
    </source>
</evidence>
<protein>
    <submittedName>
        <fullName evidence="2">Uncharacterized protein</fullName>
    </submittedName>
</protein>
<keyword evidence="1" id="KW-0472">Membrane</keyword>
<keyword evidence="1" id="KW-1133">Transmembrane helix</keyword>
<accession>A0A645JMB1</accession>
<dbReference type="EMBL" id="VSSQ01145304">
    <property type="protein sequence ID" value="MPN64432.1"/>
    <property type="molecule type" value="Genomic_DNA"/>
</dbReference>
<name>A0A645JMB1_9ZZZZ</name>
<evidence type="ECO:0000256" key="1">
    <source>
        <dbReference type="SAM" id="Phobius"/>
    </source>
</evidence>
<dbReference type="AlphaFoldDB" id="A0A645JMB1"/>